<comment type="subunit">
    <text evidence="7">Component of the eukaryotic translation initiation factor 3 (eIF-3) complex.</text>
</comment>
<feature type="repeat" description="WD" evidence="8">
    <location>
        <begin position="46"/>
        <end position="87"/>
    </location>
</feature>
<evidence type="ECO:0000256" key="8">
    <source>
        <dbReference type="PROSITE-ProRule" id="PRU00221"/>
    </source>
</evidence>
<dbReference type="SUPFAM" id="SSF50978">
    <property type="entry name" value="WD40 repeat-like"/>
    <property type="match status" value="1"/>
</dbReference>
<keyword evidence="3 8" id="KW-0853">WD repeat</keyword>
<keyword evidence="2 7" id="KW-0396">Initiation factor</keyword>
<dbReference type="Gene3D" id="2.130.10.10">
    <property type="entry name" value="YVTN repeat-like/Quinoprotein amine dehydrogenase"/>
    <property type="match status" value="1"/>
</dbReference>
<evidence type="ECO:0000256" key="7">
    <source>
        <dbReference type="HAMAP-Rule" id="MF_03008"/>
    </source>
</evidence>
<feature type="repeat" description="WD" evidence="8">
    <location>
        <begin position="88"/>
        <end position="129"/>
    </location>
</feature>
<protein>
    <recommendedName>
        <fullName evidence="7">Eukaryotic translation initiation factor 3 subunit I</fullName>
        <shortName evidence="7">eIF3i</shortName>
    </recommendedName>
    <alternativeName>
        <fullName evidence="7">Eukaryotic translation initiation factor 3 39 kDa subunit homolog</fullName>
        <shortName evidence="7">eIF-3 39 kDa subunit homolog</shortName>
    </alternativeName>
</protein>
<dbReference type="PROSITE" id="PS50082">
    <property type="entry name" value="WD_REPEATS_2"/>
    <property type="match status" value="2"/>
</dbReference>
<accession>A0A9W4UWF8</accession>
<sequence>MTAHFNTKTSISEVGSVKIHKSCPTPHTPSDTSPHIRYIIMRPILLSGHERALTQVKYNPDGDIIFSVSKDHVVCAWYSHNGERFGTYHGHQGALWTVDVDPTSTLLATGGADNTMRLWEVKTGRLLKTWEFPTSIKRVEFSADGRQLLGVTERRSGHTGSIVVYEINPDVEAEQADEHVLRIICEDSKATVAGFSYLAQYIIAGHEDGTVSQYDGKSGELLYNTQVHEPDVQNQITDLQWAPDRTYFITASKDKSAKILAADSLEVFKTYQTDTPLNSAAITPVKDFVILGGGQAAMDVTTTSARQGKFEARFWHKIFAEEIGRVRGHFGPLNYVAVHPQGTGYCSGGEDGYVRVHHFDKPYFDFLYEVEREQLQAQSNL</sequence>
<evidence type="ECO:0000256" key="6">
    <source>
        <dbReference type="ARBA" id="ARBA00038394"/>
    </source>
</evidence>
<keyword evidence="4" id="KW-0677">Repeat</keyword>
<dbReference type="SMART" id="SM00320">
    <property type="entry name" value="WD40"/>
    <property type="match status" value="6"/>
</dbReference>
<dbReference type="InterPro" id="IPR027525">
    <property type="entry name" value="eIF3i"/>
</dbReference>
<dbReference type="GO" id="GO:0071541">
    <property type="term" value="C:eukaryotic translation initiation factor 3 complex, eIF3m"/>
    <property type="evidence" value="ECO:0007669"/>
    <property type="project" value="TreeGrafter"/>
</dbReference>
<name>A0A9W4UWF8_9PLEO</name>
<dbReference type="HAMAP" id="MF_03008">
    <property type="entry name" value="eIF3i"/>
    <property type="match status" value="1"/>
</dbReference>
<dbReference type="InterPro" id="IPR036322">
    <property type="entry name" value="WD40_repeat_dom_sf"/>
</dbReference>
<dbReference type="GO" id="GO:0016282">
    <property type="term" value="C:eukaryotic 43S preinitiation complex"/>
    <property type="evidence" value="ECO:0007669"/>
    <property type="project" value="UniProtKB-UniRule"/>
</dbReference>
<comment type="subcellular location">
    <subcellularLocation>
        <location evidence="7">Cytoplasm</location>
    </subcellularLocation>
</comment>
<evidence type="ECO:0000256" key="2">
    <source>
        <dbReference type="ARBA" id="ARBA00022540"/>
    </source>
</evidence>
<dbReference type="PANTHER" id="PTHR19877:SF1">
    <property type="entry name" value="EUKARYOTIC TRANSLATION INITIATION FACTOR 3 SUBUNIT I"/>
    <property type="match status" value="1"/>
</dbReference>
<dbReference type="GO" id="GO:0003743">
    <property type="term" value="F:translation initiation factor activity"/>
    <property type="evidence" value="ECO:0007669"/>
    <property type="project" value="UniProtKB-UniRule"/>
</dbReference>
<evidence type="ECO:0000313" key="10">
    <source>
        <dbReference type="Proteomes" id="UP001152607"/>
    </source>
</evidence>
<dbReference type="AlphaFoldDB" id="A0A9W4UWF8"/>
<dbReference type="FunFam" id="2.130.10.10:FF:000127">
    <property type="entry name" value="Eukaryotic translation initiation factor 3 subunit I"/>
    <property type="match status" value="1"/>
</dbReference>
<evidence type="ECO:0000313" key="9">
    <source>
        <dbReference type="EMBL" id="CAI6342191.1"/>
    </source>
</evidence>
<dbReference type="InterPro" id="IPR015943">
    <property type="entry name" value="WD40/YVTN_repeat-like_dom_sf"/>
</dbReference>
<reference evidence="9" key="1">
    <citation type="submission" date="2023-01" db="EMBL/GenBank/DDBJ databases">
        <authorList>
            <person name="Van Ghelder C."/>
            <person name="Rancurel C."/>
        </authorList>
    </citation>
    <scope>NUCLEOTIDE SEQUENCE</scope>
    <source>
        <strain evidence="9">CNCM I-4278</strain>
    </source>
</reference>
<dbReference type="GO" id="GO:0003723">
    <property type="term" value="F:RNA binding"/>
    <property type="evidence" value="ECO:0007669"/>
    <property type="project" value="TreeGrafter"/>
</dbReference>
<dbReference type="InterPro" id="IPR019775">
    <property type="entry name" value="WD40_repeat_CS"/>
</dbReference>
<evidence type="ECO:0000256" key="1">
    <source>
        <dbReference type="ARBA" id="ARBA00022490"/>
    </source>
</evidence>
<dbReference type="Proteomes" id="UP001152607">
    <property type="component" value="Unassembled WGS sequence"/>
</dbReference>
<organism evidence="9 10">
    <name type="scientific">Periconia digitata</name>
    <dbReference type="NCBI Taxonomy" id="1303443"/>
    <lineage>
        <taxon>Eukaryota</taxon>
        <taxon>Fungi</taxon>
        <taxon>Dikarya</taxon>
        <taxon>Ascomycota</taxon>
        <taxon>Pezizomycotina</taxon>
        <taxon>Dothideomycetes</taxon>
        <taxon>Pleosporomycetidae</taxon>
        <taxon>Pleosporales</taxon>
        <taxon>Massarineae</taxon>
        <taxon>Periconiaceae</taxon>
        <taxon>Periconia</taxon>
    </lineage>
</organism>
<dbReference type="GO" id="GO:0033290">
    <property type="term" value="C:eukaryotic 48S preinitiation complex"/>
    <property type="evidence" value="ECO:0007669"/>
    <property type="project" value="UniProtKB-UniRule"/>
</dbReference>
<keyword evidence="5 7" id="KW-0648">Protein biosynthesis</keyword>
<comment type="similarity">
    <text evidence="7">Belongs to the eIF-3 subunit I family.</text>
</comment>
<dbReference type="PANTHER" id="PTHR19877">
    <property type="entry name" value="EUKARYOTIC TRANSLATION INITIATION FACTOR 3 SUBUNIT I"/>
    <property type="match status" value="1"/>
</dbReference>
<comment type="caution">
    <text evidence="9">The sequence shown here is derived from an EMBL/GenBank/DDBJ whole genome shotgun (WGS) entry which is preliminary data.</text>
</comment>
<dbReference type="PROSITE" id="PS00678">
    <property type="entry name" value="WD_REPEATS_1"/>
    <property type="match status" value="1"/>
</dbReference>
<dbReference type="InterPro" id="IPR001680">
    <property type="entry name" value="WD40_rpt"/>
</dbReference>
<evidence type="ECO:0000256" key="4">
    <source>
        <dbReference type="ARBA" id="ARBA00022737"/>
    </source>
</evidence>
<evidence type="ECO:0000256" key="3">
    <source>
        <dbReference type="ARBA" id="ARBA00022574"/>
    </source>
</evidence>
<proteinExistence type="inferred from homology"/>
<dbReference type="EMBL" id="CAOQHR010000013">
    <property type="protein sequence ID" value="CAI6342191.1"/>
    <property type="molecule type" value="Genomic_DNA"/>
</dbReference>
<dbReference type="OrthoDB" id="24966at2759"/>
<keyword evidence="10" id="KW-1185">Reference proteome</keyword>
<gene>
    <name evidence="7" type="primary">TIF34</name>
    <name evidence="9" type="ORF">PDIGIT_LOCUS15396</name>
</gene>
<comment type="function">
    <text evidence="7">Component of the eukaryotic translation initiation factor 3 (eIF-3) complex, which is involved in protein synthesis of a specialized repertoire of mRNAs and, together with other initiation factors, stimulates binding of mRNA and methionyl-tRNAi to the 40S ribosome. The eIF-3 complex specifically targets and initiates translation of a subset of mRNAs involved in cell proliferation.</text>
</comment>
<keyword evidence="1 7" id="KW-0963">Cytoplasm</keyword>
<dbReference type="Pfam" id="PF24805">
    <property type="entry name" value="EIF3I"/>
    <property type="match status" value="1"/>
</dbReference>
<evidence type="ECO:0000256" key="5">
    <source>
        <dbReference type="ARBA" id="ARBA00022917"/>
    </source>
</evidence>
<dbReference type="GO" id="GO:0001732">
    <property type="term" value="P:formation of cytoplasmic translation initiation complex"/>
    <property type="evidence" value="ECO:0007669"/>
    <property type="project" value="UniProtKB-UniRule"/>
</dbReference>
<dbReference type="PROSITE" id="PS50294">
    <property type="entry name" value="WD_REPEATS_REGION"/>
    <property type="match status" value="2"/>
</dbReference>
<comment type="similarity">
    <text evidence="6">Belongs to the WD repeat STRAP family.</text>
</comment>